<reference evidence="4 5" key="2">
    <citation type="submission" date="2020-08" db="EMBL/GenBank/DDBJ databases">
        <title>Listeria ohnekaius sp. nov. and Listeria portnoyii sp. nov. isolated from non-agricultural and natural environments.</title>
        <authorList>
            <person name="Weller D."/>
            <person name="Belias A.M."/>
            <person name="Liao J."/>
            <person name="Guo S."/>
            <person name="Orsi R.H."/>
            <person name="Wiedmann M."/>
        </authorList>
    </citation>
    <scope>NUCLEOTIDE SEQUENCE [LARGE SCALE GENOMIC DNA]</scope>
    <source>
        <strain evidence="4 5">FSL W9-0585</strain>
    </source>
</reference>
<keyword evidence="3" id="KW-0012">Acyltransferase</keyword>
<keyword evidence="2" id="KW-0677">Repeat</keyword>
<sequence length="83" mass="8683">MDALERQHGACYAKPVTIGNNVWLGANVTVNQGVTIGDNTIIGSGSVVRKSIPANVVAVGVPCRVLREITDKDLTGYMTSGLV</sequence>
<dbReference type="InterPro" id="IPR039369">
    <property type="entry name" value="LacA-like"/>
</dbReference>
<comment type="caution">
    <text evidence="4">The sequence shown here is derived from an EMBL/GenBank/DDBJ whole genome shotgun (WGS) entry which is preliminary data.</text>
</comment>
<dbReference type="PANTHER" id="PTHR43017:SF1">
    <property type="entry name" value="ACETYLTRANSFERASE YJL218W-RELATED"/>
    <property type="match status" value="1"/>
</dbReference>
<dbReference type="Gene3D" id="2.160.10.10">
    <property type="entry name" value="Hexapeptide repeat proteins"/>
    <property type="match status" value="1"/>
</dbReference>
<evidence type="ECO:0000256" key="3">
    <source>
        <dbReference type="RuleBase" id="RU367021"/>
    </source>
</evidence>
<dbReference type="SUPFAM" id="SSF51161">
    <property type="entry name" value="Trimeric LpxA-like enzymes"/>
    <property type="match status" value="1"/>
</dbReference>
<dbReference type="AlphaFoldDB" id="A0A7W1T622"/>
<name>A0A7W1T622_9LIST</name>
<dbReference type="InterPro" id="IPR001451">
    <property type="entry name" value="Hexapep"/>
</dbReference>
<comment type="similarity">
    <text evidence="3">Belongs to the transferase hexapeptide repeat family.</text>
</comment>
<evidence type="ECO:0000313" key="5">
    <source>
        <dbReference type="Proteomes" id="UP000548787"/>
    </source>
</evidence>
<reference evidence="4 5" key="1">
    <citation type="submission" date="2020-05" db="EMBL/GenBank/DDBJ databases">
        <authorList>
            <person name="Carlin C.R."/>
        </authorList>
    </citation>
    <scope>NUCLEOTIDE SEQUENCE [LARGE SCALE GENOMIC DNA]</scope>
    <source>
        <strain evidence="4 5">FSL W9-0585</strain>
    </source>
</reference>
<dbReference type="GO" id="GO:0008870">
    <property type="term" value="F:galactoside O-acetyltransferase activity"/>
    <property type="evidence" value="ECO:0007669"/>
    <property type="project" value="TreeGrafter"/>
</dbReference>
<dbReference type="EMBL" id="JABJVM010000005">
    <property type="protein sequence ID" value="MBA3926123.1"/>
    <property type="molecule type" value="Genomic_DNA"/>
</dbReference>
<protein>
    <recommendedName>
        <fullName evidence="3">Acetyltransferase</fullName>
        <ecNumber evidence="3">2.3.1.-</ecNumber>
    </recommendedName>
</protein>
<dbReference type="PROSITE" id="PS00101">
    <property type="entry name" value="HEXAPEP_TRANSFERASES"/>
    <property type="match status" value="1"/>
</dbReference>
<dbReference type="Pfam" id="PF00132">
    <property type="entry name" value="Hexapep"/>
    <property type="match status" value="1"/>
</dbReference>
<evidence type="ECO:0000256" key="2">
    <source>
        <dbReference type="ARBA" id="ARBA00022737"/>
    </source>
</evidence>
<dbReference type="InterPro" id="IPR018357">
    <property type="entry name" value="Hexapep_transf_CS"/>
</dbReference>
<keyword evidence="5" id="KW-1185">Reference proteome</keyword>
<keyword evidence="1 3" id="KW-0808">Transferase</keyword>
<dbReference type="PANTHER" id="PTHR43017">
    <property type="entry name" value="GALACTOSIDE O-ACETYLTRANSFERASE"/>
    <property type="match status" value="1"/>
</dbReference>
<organism evidence="4 5">
    <name type="scientific">Listeria rustica</name>
    <dbReference type="NCBI Taxonomy" id="2713503"/>
    <lineage>
        <taxon>Bacteria</taxon>
        <taxon>Bacillati</taxon>
        <taxon>Bacillota</taxon>
        <taxon>Bacilli</taxon>
        <taxon>Bacillales</taxon>
        <taxon>Listeriaceae</taxon>
        <taxon>Listeria</taxon>
    </lineage>
</organism>
<dbReference type="Proteomes" id="UP000548787">
    <property type="component" value="Unassembled WGS sequence"/>
</dbReference>
<accession>A0A7W1T622</accession>
<gene>
    <name evidence="4" type="ORF">HPK16_07190</name>
</gene>
<dbReference type="EC" id="2.3.1.-" evidence="3"/>
<evidence type="ECO:0000313" key="4">
    <source>
        <dbReference type="EMBL" id="MBA3926123.1"/>
    </source>
</evidence>
<proteinExistence type="inferred from homology"/>
<dbReference type="InterPro" id="IPR011004">
    <property type="entry name" value="Trimer_LpxA-like_sf"/>
</dbReference>
<evidence type="ECO:0000256" key="1">
    <source>
        <dbReference type="ARBA" id="ARBA00022679"/>
    </source>
</evidence>